<dbReference type="Proteomes" id="UP001207468">
    <property type="component" value="Unassembled WGS sequence"/>
</dbReference>
<gene>
    <name evidence="1" type="ORF">F5148DRAFT_1187635</name>
</gene>
<reference evidence="1" key="1">
    <citation type="submission" date="2021-03" db="EMBL/GenBank/DDBJ databases">
        <title>Evolutionary priming and transition to the ectomycorrhizal habit in an iconic lineage of mushroom-forming fungi: is preadaptation a requirement?</title>
        <authorList>
            <consortium name="DOE Joint Genome Institute"/>
            <person name="Looney B.P."/>
            <person name="Miyauchi S."/>
            <person name="Morin E."/>
            <person name="Drula E."/>
            <person name="Courty P.E."/>
            <person name="Chicoki N."/>
            <person name="Fauchery L."/>
            <person name="Kohler A."/>
            <person name="Kuo A."/>
            <person name="LaButti K."/>
            <person name="Pangilinan J."/>
            <person name="Lipzen A."/>
            <person name="Riley R."/>
            <person name="Andreopoulos W."/>
            <person name="He G."/>
            <person name="Johnson J."/>
            <person name="Barry K.W."/>
            <person name="Grigoriev I.V."/>
            <person name="Nagy L."/>
            <person name="Hibbett D."/>
            <person name="Henrissat B."/>
            <person name="Matheny P.B."/>
            <person name="Labbe J."/>
            <person name="Martin A.F."/>
        </authorList>
    </citation>
    <scope>NUCLEOTIDE SEQUENCE</scope>
    <source>
        <strain evidence="1">BPL698</strain>
    </source>
</reference>
<sequence length="383" mass="41152">MTLTLLVRSIGAVIFGILSDRFGRKWPLVANLLLCSIVQLSTSFVQTFRQFLAVRSLFGIAMGGVWGLASSTALENLPIEARGLASGVLQQGYALGYLISAVLNLYVVPSTRYTWRALFWTTSVISAFAATVRALIPESEIFLRAQAQQHARGASTGKKTKVFINQVGAMLKVHWALCLYAILLMAGFNFLSHGSQDLYPTYLKDSKDFDNYHAIVATIIGNLGAITGGTLAGSISQYIGRRLTIILFVILSGAFIPLWILPSGFHTLAAGAFCVQFGVQGAWGVIPIQLAEMSPPGFRATFPGVAYQLGNMISSASAQIEAIGGDHLKTTIIKNGVPTIVPDYATVQGILLGTIAAFVIFITVIGPENHGSNFERQKGAFED</sequence>
<comment type="caution">
    <text evidence="1">The sequence shown here is derived from an EMBL/GenBank/DDBJ whole genome shotgun (WGS) entry which is preliminary data.</text>
</comment>
<accession>A0ACC0UDZ4</accession>
<name>A0ACC0UDZ4_9AGAM</name>
<keyword evidence="2" id="KW-1185">Reference proteome</keyword>
<proteinExistence type="predicted"/>
<organism evidence="1 2">
    <name type="scientific">Russula earlei</name>
    <dbReference type="NCBI Taxonomy" id="71964"/>
    <lineage>
        <taxon>Eukaryota</taxon>
        <taxon>Fungi</taxon>
        <taxon>Dikarya</taxon>
        <taxon>Basidiomycota</taxon>
        <taxon>Agaricomycotina</taxon>
        <taxon>Agaricomycetes</taxon>
        <taxon>Russulales</taxon>
        <taxon>Russulaceae</taxon>
        <taxon>Russula</taxon>
    </lineage>
</organism>
<dbReference type="EMBL" id="JAGFNK010000064">
    <property type="protein sequence ID" value="KAI9509476.1"/>
    <property type="molecule type" value="Genomic_DNA"/>
</dbReference>
<evidence type="ECO:0000313" key="2">
    <source>
        <dbReference type="Proteomes" id="UP001207468"/>
    </source>
</evidence>
<protein>
    <submittedName>
        <fullName evidence="1">Major facilitator superfamily domain-containing protein</fullName>
    </submittedName>
</protein>
<evidence type="ECO:0000313" key="1">
    <source>
        <dbReference type="EMBL" id="KAI9509476.1"/>
    </source>
</evidence>